<dbReference type="SUPFAM" id="SSF54626">
    <property type="entry name" value="Chalcone isomerase"/>
    <property type="match status" value="1"/>
</dbReference>
<dbReference type="Gene3D" id="3.50.70.10">
    <property type="match status" value="1"/>
</dbReference>
<accession>A0ABU3CMH5</accession>
<sequence length="186" mass="20364">MKKFITLTLVLCSINLAFAQTTVGDATLPNTLTVEDQNLILNGAGIREKFWIDLYAAGLYLKSKSSDASKIMAANEPMAIKLHIVSKMVSSEKMINAIEEGFEKSTNGNTDPIASEIEKVIGFLKEEIKKDDVFDIIHTPGKGVVLVKNGQKKGVIEGMDFKKALFGIWLADQPADDDLKESMLGK</sequence>
<keyword evidence="1" id="KW-0732">Signal</keyword>
<keyword evidence="4" id="KW-1185">Reference proteome</keyword>
<evidence type="ECO:0000259" key="2">
    <source>
        <dbReference type="Pfam" id="PF16036"/>
    </source>
</evidence>
<protein>
    <submittedName>
        <fullName evidence="3">Chalcone isomerase family protein</fullName>
    </submittedName>
</protein>
<feature type="domain" description="Chalcone isomerase" evidence="2">
    <location>
        <begin position="21"/>
        <end position="185"/>
    </location>
</feature>
<reference evidence="3 4" key="1">
    <citation type="submission" date="2023-09" db="EMBL/GenBank/DDBJ databases">
        <authorList>
            <person name="Rey-Velasco X."/>
        </authorList>
    </citation>
    <scope>NUCLEOTIDE SEQUENCE [LARGE SCALE GENOMIC DNA]</scope>
    <source>
        <strain evidence="3 4">F260</strain>
    </source>
</reference>
<keyword evidence="3" id="KW-0413">Isomerase</keyword>
<dbReference type="Pfam" id="PF16036">
    <property type="entry name" value="Chalcone_3"/>
    <property type="match status" value="1"/>
</dbReference>
<dbReference type="GO" id="GO:0016853">
    <property type="term" value="F:isomerase activity"/>
    <property type="evidence" value="ECO:0007669"/>
    <property type="project" value="UniProtKB-KW"/>
</dbReference>
<dbReference type="InterPro" id="IPR036298">
    <property type="entry name" value="Chalcone_isomerase_sf"/>
</dbReference>
<evidence type="ECO:0000256" key="1">
    <source>
        <dbReference type="SAM" id="SignalP"/>
    </source>
</evidence>
<evidence type="ECO:0000313" key="4">
    <source>
        <dbReference type="Proteomes" id="UP001245285"/>
    </source>
</evidence>
<dbReference type="InterPro" id="IPR016088">
    <property type="entry name" value="Chalcone_isomerase_3-sand"/>
</dbReference>
<dbReference type="RefSeq" id="WP_311495659.1">
    <property type="nucleotide sequence ID" value="NZ_JAVRHO010000018.1"/>
</dbReference>
<feature type="signal peptide" evidence="1">
    <location>
        <begin position="1"/>
        <end position="19"/>
    </location>
</feature>
<dbReference type="EMBL" id="JAVRHO010000018">
    <property type="protein sequence ID" value="MDT0647557.1"/>
    <property type="molecule type" value="Genomic_DNA"/>
</dbReference>
<dbReference type="InterPro" id="IPR016087">
    <property type="entry name" value="Chalcone_isomerase"/>
</dbReference>
<proteinExistence type="predicted"/>
<dbReference type="Proteomes" id="UP001245285">
    <property type="component" value="Unassembled WGS sequence"/>
</dbReference>
<gene>
    <name evidence="3" type="ORF">RM545_12730</name>
</gene>
<organism evidence="3 4">
    <name type="scientific">Autumnicola lenta</name>
    <dbReference type="NCBI Taxonomy" id="3075593"/>
    <lineage>
        <taxon>Bacteria</taxon>
        <taxon>Pseudomonadati</taxon>
        <taxon>Bacteroidota</taxon>
        <taxon>Flavobacteriia</taxon>
        <taxon>Flavobacteriales</taxon>
        <taxon>Flavobacteriaceae</taxon>
        <taxon>Autumnicola</taxon>
    </lineage>
</organism>
<comment type="caution">
    <text evidence="3">The sequence shown here is derived from an EMBL/GenBank/DDBJ whole genome shotgun (WGS) entry which is preliminary data.</text>
</comment>
<feature type="chain" id="PRO_5046079021" evidence="1">
    <location>
        <begin position="20"/>
        <end position="186"/>
    </location>
</feature>
<evidence type="ECO:0000313" key="3">
    <source>
        <dbReference type="EMBL" id="MDT0647557.1"/>
    </source>
</evidence>
<name>A0ABU3CMH5_9FLAO</name>